<dbReference type="NCBIfam" id="TIGR01953">
    <property type="entry name" value="NusA"/>
    <property type="match status" value="1"/>
</dbReference>
<dbReference type="PANTHER" id="PTHR22648">
    <property type="entry name" value="TRANSCRIPTION TERMINATION FACTOR NUSA"/>
    <property type="match status" value="1"/>
</dbReference>
<keyword evidence="10" id="KW-1185">Reference proteome</keyword>
<dbReference type="RefSeq" id="WP_242164822.1">
    <property type="nucleotide sequence ID" value="NZ_JAJMLW010000002.1"/>
</dbReference>
<accession>A0ABS9WGU5</accession>
<comment type="function">
    <text evidence="7">Participates in both transcription termination and antitermination.</text>
</comment>
<dbReference type="Pfam" id="PF08529">
    <property type="entry name" value="NusA_N"/>
    <property type="match status" value="1"/>
</dbReference>
<dbReference type="InterPro" id="IPR025249">
    <property type="entry name" value="TF_NusA_KH_1st"/>
</dbReference>
<dbReference type="InterPro" id="IPR036555">
    <property type="entry name" value="NusA_N_sf"/>
</dbReference>
<sequence>MATSELIEALQALAHERKIDEFYLIERLEQSLAKSYERILDLEWDARVTIDRQTGKIYVYELVPVGEPDEETGEYAEFEERDVTPADVSRIAAQNAKGVIASIVREAGRQSIYEEFAGRVGDLVTGTVLQGTPDFTIIKIRDGVEAELPHYDVKRSAGERNERPAGEHYRHNQRLKVLIIDVRDPSSDAPRARGEQARPPIVVSRTHPDLIRRLFEIEVPEIYDGMVEIKSIAREPGARSKVAVASREDNLDPVGACVGPKGSRVRMVVEELRNERVDVIQWNDDPAAYVANALSPAKVSHVSIDEDNHYATVVVPDDQLSLAIGKEGQNARLAARLTGWHIDIKSASFAGEPMASENILIDEDEPAEDETCAYVAEDGTRCRNHAREGSRYCGVHADLDES</sequence>
<comment type="subunit">
    <text evidence="7">Monomer. Binds directly to the core enzyme of the DNA-dependent RNA polymerase and to nascent RNA.</text>
</comment>
<evidence type="ECO:0000256" key="3">
    <source>
        <dbReference type="ARBA" id="ARBA00022814"/>
    </source>
</evidence>
<dbReference type="PROSITE" id="PS50084">
    <property type="entry name" value="KH_TYPE_1"/>
    <property type="match status" value="1"/>
</dbReference>
<dbReference type="Gene3D" id="2.40.50.140">
    <property type="entry name" value="Nucleic acid-binding proteins"/>
    <property type="match status" value="1"/>
</dbReference>
<dbReference type="SUPFAM" id="SSF50249">
    <property type="entry name" value="Nucleic acid-binding proteins"/>
    <property type="match status" value="1"/>
</dbReference>
<dbReference type="InterPro" id="IPR012340">
    <property type="entry name" value="NA-bd_OB-fold"/>
</dbReference>
<keyword evidence="4 7" id="KW-0694">RNA-binding</keyword>
<dbReference type="InterPro" id="IPR004087">
    <property type="entry name" value="KH_dom"/>
</dbReference>
<comment type="similarity">
    <text evidence="7">Belongs to the NusA family.</text>
</comment>
<dbReference type="SUPFAM" id="SSF69705">
    <property type="entry name" value="Transcription factor NusA, N-terminal domain"/>
    <property type="match status" value="1"/>
</dbReference>
<keyword evidence="2 7" id="KW-0963">Cytoplasm</keyword>
<evidence type="ECO:0000256" key="5">
    <source>
        <dbReference type="ARBA" id="ARBA00023015"/>
    </source>
</evidence>
<evidence type="ECO:0000313" key="10">
    <source>
        <dbReference type="Proteomes" id="UP001430755"/>
    </source>
</evidence>
<comment type="caution">
    <text evidence="9">The sequence shown here is derived from an EMBL/GenBank/DDBJ whole genome shotgun (WGS) entry which is preliminary data.</text>
</comment>
<evidence type="ECO:0000259" key="8">
    <source>
        <dbReference type="PROSITE" id="PS50126"/>
    </source>
</evidence>
<dbReference type="CDD" id="cd22529">
    <property type="entry name" value="KH-II_NusA_rpt2"/>
    <property type="match status" value="1"/>
</dbReference>
<keyword evidence="6 7" id="KW-0804">Transcription</keyword>
<dbReference type="InterPro" id="IPR003029">
    <property type="entry name" value="S1_domain"/>
</dbReference>
<evidence type="ECO:0000313" key="9">
    <source>
        <dbReference type="EMBL" id="MCI2242015.1"/>
    </source>
</evidence>
<comment type="subcellular location">
    <subcellularLocation>
        <location evidence="7">Cytoplasm</location>
    </subcellularLocation>
</comment>
<dbReference type="InterPro" id="IPR015946">
    <property type="entry name" value="KH_dom-like_a/b"/>
</dbReference>
<protein>
    <recommendedName>
        <fullName evidence="7">Transcription termination/antitermination protein NusA</fullName>
    </recommendedName>
</protein>
<dbReference type="PROSITE" id="PS50126">
    <property type="entry name" value="S1"/>
    <property type="match status" value="1"/>
</dbReference>
<keyword evidence="5 7" id="KW-0805">Transcription regulation</keyword>
<dbReference type="Proteomes" id="UP001430755">
    <property type="component" value="Unassembled WGS sequence"/>
</dbReference>
<dbReference type="Pfam" id="PF13184">
    <property type="entry name" value="KH_NusA_1st"/>
    <property type="match status" value="1"/>
</dbReference>
<dbReference type="Gene3D" id="3.30.1480.10">
    <property type="entry name" value="NusA, N-terminal domain"/>
    <property type="match status" value="1"/>
</dbReference>
<evidence type="ECO:0000256" key="4">
    <source>
        <dbReference type="ARBA" id="ARBA00022884"/>
    </source>
</evidence>
<evidence type="ECO:0000256" key="7">
    <source>
        <dbReference type="HAMAP-Rule" id="MF_00945"/>
    </source>
</evidence>
<organism evidence="9 10">
    <name type="scientific">Adlercreutzia faecimuris</name>
    <dbReference type="NCBI Taxonomy" id="2897341"/>
    <lineage>
        <taxon>Bacteria</taxon>
        <taxon>Bacillati</taxon>
        <taxon>Actinomycetota</taxon>
        <taxon>Coriobacteriia</taxon>
        <taxon>Eggerthellales</taxon>
        <taxon>Eggerthellaceae</taxon>
        <taxon>Adlercreutzia</taxon>
    </lineage>
</organism>
<reference evidence="9" key="1">
    <citation type="submission" date="2021-11" db="EMBL/GenBank/DDBJ databases">
        <title>A Novel Adlercreutzia Species, isolated from a Allomyrina dichotoma larva feces.</title>
        <authorList>
            <person name="Suh M.K."/>
        </authorList>
    </citation>
    <scope>NUCLEOTIDE SEQUENCE</scope>
    <source>
        <strain evidence="9">JBNU-10</strain>
    </source>
</reference>
<feature type="domain" description="S1 motif" evidence="8">
    <location>
        <begin position="121"/>
        <end position="206"/>
    </location>
</feature>
<dbReference type="InterPro" id="IPR010213">
    <property type="entry name" value="TF_NusA"/>
</dbReference>
<dbReference type="SUPFAM" id="SSF54814">
    <property type="entry name" value="Prokaryotic type KH domain (KH-domain type II)"/>
    <property type="match status" value="2"/>
</dbReference>
<name>A0ABS9WGU5_9ACTN</name>
<proteinExistence type="inferred from homology"/>
<dbReference type="SMART" id="SM00322">
    <property type="entry name" value="KH"/>
    <property type="match status" value="2"/>
</dbReference>
<dbReference type="HAMAP" id="MF_00945_B">
    <property type="entry name" value="NusA_B"/>
    <property type="match status" value="1"/>
</dbReference>
<dbReference type="InterPro" id="IPR013735">
    <property type="entry name" value="TF_NusA_N"/>
</dbReference>
<dbReference type="PANTHER" id="PTHR22648:SF0">
    <property type="entry name" value="TRANSCRIPTION TERMINATION_ANTITERMINATION PROTEIN NUSA"/>
    <property type="match status" value="1"/>
</dbReference>
<gene>
    <name evidence="7 9" type="primary">nusA</name>
    <name evidence="9" type="ORF">LPT13_06580</name>
</gene>
<dbReference type="InterPro" id="IPR058582">
    <property type="entry name" value="KH_NusA_2nd"/>
</dbReference>
<evidence type="ECO:0000256" key="2">
    <source>
        <dbReference type="ARBA" id="ARBA00022490"/>
    </source>
</evidence>
<dbReference type="Pfam" id="PF26594">
    <property type="entry name" value="KH_NusA_2nd"/>
    <property type="match status" value="1"/>
</dbReference>
<keyword evidence="3 7" id="KW-0889">Transcription antitermination</keyword>
<dbReference type="InterPro" id="IPR009019">
    <property type="entry name" value="KH_sf_prok-type"/>
</dbReference>
<dbReference type="InterPro" id="IPR030842">
    <property type="entry name" value="TF_NusA_bacterial"/>
</dbReference>
<dbReference type="EMBL" id="JAJMLW010000002">
    <property type="protein sequence ID" value="MCI2242015.1"/>
    <property type="molecule type" value="Genomic_DNA"/>
</dbReference>
<evidence type="ECO:0000256" key="6">
    <source>
        <dbReference type="ARBA" id="ARBA00023163"/>
    </source>
</evidence>
<dbReference type="CDD" id="cd02134">
    <property type="entry name" value="KH-II_NusA_rpt1"/>
    <property type="match status" value="1"/>
</dbReference>
<dbReference type="Gene3D" id="3.30.300.20">
    <property type="match status" value="2"/>
</dbReference>
<keyword evidence="1 7" id="KW-0806">Transcription termination</keyword>
<evidence type="ECO:0000256" key="1">
    <source>
        <dbReference type="ARBA" id="ARBA00022472"/>
    </source>
</evidence>